<protein>
    <submittedName>
        <fullName evidence="3">Uncharacterized protein</fullName>
    </submittedName>
</protein>
<evidence type="ECO:0000313" key="4">
    <source>
        <dbReference type="Proteomes" id="UP001367676"/>
    </source>
</evidence>
<comment type="caution">
    <text evidence="3">The sequence shown here is derived from an EMBL/GenBank/DDBJ whole genome shotgun (WGS) entry which is preliminary data.</text>
</comment>
<evidence type="ECO:0000256" key="2">
    <source>
        <dbReference type="SAM" id="MobiDB-lite"/>
    </source>
</evidence>
<evidence type="ECO:0000313" key="3">
    <source>
        <dbReference type="EMBL" id="KAK7597991.1"/>
    </source>
</evidence>
<gene>
    <name evidence="3" type="ORF">V9T40_014947</name>
</gene>
<dbReference type="EMBL" id="JBBCAQ010000016">
    <property type="protein sequence ID" value="KAK7597991.1"/>
    <property type="molecule type" value="Genomic_DNA"/>
</dbReference>
<name>A0AAN9TJN6_9HEMI</name>
<feature type="compositionally biased region" description="Polar residues" evidence="2">
    <location>
        <begin position="1"/>
        <end position="18"/>
    </location>
</feature>
<feature type="region of interest" description="Disordered" evidence="2">
    <location>
        <begin position="1"/>
        <end position="41"/>
    </location>
</feature>
<feature type="region of interest" description="Disordered" evidence="2">
    <location>
        <begin position="250"/>
        <end position="288"/>
    </location>
</feature>
<feature type="compositionally biased region" description="Polar residues" evidence="2">
    <location>
        <begin position="216"/>
        <end position="230"/>
    </location>
</feature>
<keyword evidence="1" id="KW-0175">Coiled coil</keyword>
<feature type="region of interest" description="Disordered" evidence="2">
    <location>
        <begin position="202"/>
        <end position="230"/>
    </location>
</feature>
<proteinExistence type="predicted"/>
<feature type="compositionally biased region" description="Polar residues" evidence="2">
    <location>
        <begin position="254"/>
        <end position="269"/>
    </location>
</feature>
<feature type="coiled-coil region" evidence="1">
    <location>
        <begin position="389"/>
        <end position="426"/>
    </location>
</feature>
<reference evidence="3 4" key="1">
    <citation type="submission" date="2024-03" db="EMBL/GenBank/DDBJ databases">
        <title>Adaptation during the transition from Ophiocordyceps entomopathogen to insect associate is accompanied by gene loss and intensified selection.</title>
        <authorList>
            <person name="Ward C.M."/>
            <person name="Onetto C.A."/>
            <person name="Borneman A.R."/>
        </authorList>
    </citation>
    <scope>NUCLEOTIDE SEQUENCE [LARGE SCALE GENOMIC DNA]</scope>
    <source>
        <strain evidence="3">AWRI1</strain>
        <tissue evidence="3">Single Adult Female</tissue>
    </source>
</reference>
<evidence type="ECO:0000256" key="1">
    <source>
        <dbReference type="SAM" id="Coils"/>
    </source>
</evidence>
<sequence length="492" mass="53073">MSQQPARSPSDQSVSDQLTEPFLDEFLDESPPTPRCTAPLTAPQEALPSTSFTLSLEIPPPDRDLDYSFSNLSLETCVSNLASRNQSTLLISSQSIAVASSSWPHADSMISSRTAVQTWSSTSVSSLDTSSVPLSGIDSVTWTDTVSTNFPDDSLVAWASSASFSSQSQYCENIASMVRPCASSTRHSAVVTTAHPPRRASLYRPSFVSSGGAATPSANRAESCTTASRSGAISTPWPVSAVIPAMRADATAPSGASPTPWLNSLSASASAPEPQPVDPVMGRSYPPQPLQLSSPTFSDFTLPSTMTSAATATEDRIVDRLARIDARRAQRNCPYSRLTADSRVIYRSRRIPLVWESEPATSWTVDFSAAMPSSASASASPANQPLPSLAEDMARVERLVQERNRLQQLRQTLRSLRLQLMQMRVSPRSMGVRFSRTHSMLLAHRLNELQLAVSRQAEVVSRLQQHPSISIAQLLMMESANSQQRRGGQSGG</sequence>
<accession>A0AAN9TJN6</accession>
<dbReference type="Proteomes" id="UP001367676">
    <property type="component" value="Unassembled WGS sequence"/>
</dbReference>
<dbReference type="AlphaFoldDB" id="A0AAN9TJN6"/>
<organism evidence="3 4">
    <name type="scientific">Parthenolecanium corni</name>
    <dbReference type="NCBI Taxonomy" id="536013"/>
    <lineage>
        <taxon>Eukaryota</taxon>
        <taxon>Metazoa</taxon>
        <taxon>Ecdysozoa</taxon>
        <taxon>Arthropoda</taxon>
        <taxon>Hexapoda</taxon>
        <taxon>Insecta</taxon>
        <taxon>Pterygota</taxon>
        <taxon>Neoptera</taxon>
        <taxon>Paraneoptera</taxon>
        <taxon>Hemiptera</taxon>
        <taxon>Sternorrhyncha</taxon>
        <taxon>Coccoidea</taxon>
        <taxon>Coccidae</taxon>
        <taxon>Parthenolecanium</taxon>
    </lineage>
</organism>
<keyword evidence="4" id="KW-1185">Reference proteome</keyword>